<feature type="transmembrane region" description="Helical" evidence="1">
    <location>
        <begin position="46"/>
        <end position="63"/>
    </location>
</feature>
<keyword evidence="3" id="KW-1185">Reference proteome</keyword>
<proteinExistence type="predicted"/>
<reference evidence="2 3" key="1">
    <citation type="submission" date="2022-06" db="EMBL/GenBank/DDBJ databases">
        <title>Isolation of gut microbiota from human fecal samples.</title>
        <authorList>
            <person name="Pamer E.G."/>
            <person name="Barat B."/>
            <person name="Waligurski E."/>
            <person name="Medina S."/>
            <person name="Paddock L."/>
            <person name="Mostad J."/>
        </authorList>
    </citation>
    <scope>NUCLEOTIDE SEQUENCE [LARGE SCALE GENOMIC DNA]</scope>
    <source>
        <strain evidence="2 3">DFI.7.95</strain>
    </source>
</reference>
<protein>
    <recommendedName>
        <fullName evidence="4">DUF3899 domain-containing protein</fullName>
    </recommendedName>
</protein>
<keyword evidence="1" id="KW-1133">Transmembrane helix</keyword>
<dbReference type="RefSeq" id="WP_256311460.1">
    <property type="nucleotide sequence ID" value="NZ_JANGAC010000007.1"/>
</dbReference>
<evidence type="ECO:0000313" key="2">
    <source>
        <dbReference type="EMBL" id="MCQ4923489.1"/>
    </source>
</evidence>
<organism evidence="2 3">
    <name type="scientific">Tissierella carlieri</name>
    <dbReference type="NCBI Taxonomy" id="689904"/>
    <lineage>
        <taxon>Bacteria</taxon>
        <taxon>Bacillati</taxon>
        <taxon>Bacillota</taxon>
        <taxon>Tissierellia</taxon>
        <taxon>Tissierellales</taxon>
        <taxon>Tissierellaceae</taxon>
        <taxon>Tissierella</taxon>
    </lineage>
</organism>
<dbReference type="EMBL" id="JANGAC010000007">
    <property type="protein sequence ID" value="MCQ4923489.1"/>
    <property type="molecule type" value="Genomic_DNA"/>
</dbReference>
<gene>
    <name evidence="2" type="ORF">NE686_10355</name>
</gene>
<accession>A0ABT1SAK6</accession>
<feature type="transmembrane region" description="Helical" evidence="1">
    <location>
        <begin position="98"/>
        <end position="117"/>
    </location>
</feature>
<sequence length="118" mass="13473">MKTSIDWNIIKSKLIKYIKKLIIMILITIVITFILSNFTNLGFKTLLEYASLAIICIGALSVLDGSKMVMNTQYNYQKFSTRRTNPTKGDLNLIPDSYRFCIFMGISGTIIYLISLIF</sequence>
<keyword evidence="1" id="KW-0812">Transmembrane</keyword>
<name>A0ABT1SAK6_9FIRM</name>
<dbReference type="Proteomes" id="UP001524478">
    <property type="component" value="Unassembled WGS sequence"/>
</dbReference>
<evidence type="ECO:0008006" key="4">
    <source>
        <dbReference type="Google" id="ProtNLM"/>
    </source>
</evidence>
<comment type="caution">
    <text evidence="2">The sequence shown here is derived from an EMBL/GenBank/DDBJ whole genome shotgun (WGS) entry which is preliminary data.</text>
</comment>
<evidence type="ECO:0000256" key="1">
    <source>
        <dbReference type="SAM" id="Phobius"/>
    </source>
</evidence>
<feature type="transmembrane region" description="Helical" evidence="1">
    <location>
        <begin position="21"/>
        <end position="40"/>
    </location>
</feature>
<keyword evidence="1" id="KW-0472">Membrane</keyword>
<evidence type="ECO:0000313" key="3">
    <source>
        <dbReference type="Proteomes" id="UP001524478"/>
    </source>
</evidence>